<comment type="catalytic activity">
    <reaction evidence="1 5">
        <text>L-glutamyl-[protein] + S-adenosyl-L-methionine = [protein]-L-glutamate 5-O-methyl ester + S-adenosyl-L-homocysteine</text>
        <dbReference type="Rhea" id="RHEA:24452"/>
        <dbReference type="Rhea" id="RHEA-COMP:10208"/>
        <dbReference type="Rhea" id="RHEA-COMP:10311"/>
        <dbReference type="ChEBI" id="CHEBI:29973"/>
        <dbReference type="ChEBI" id="CHEBI:57856"/>
        <dbReference type="ChEBI" id="CHEBI:59789"/>
        <dbReference type="ChEBI" id="CHEBI:82795"/>
        <dbReference type="EC" id="2.1.1.80"/>
    </reaction>
</comment>
<dbReference type="InterPro" id="IPR036804">
    <property type="entry name" value="CheR_N_sf"/>
</dbReference>
<dbReference type="Gene3D" id="3.40.50.150">
    <property type="entry name" value="Vaccinia Virus protein VP39"/>
    <property type="match status" value="1"/>
</dbReference>
<gene>
    <name evidence="7" type="ORF">HPT29_013640</name>
</gene>
<accession>A0ABY5RP52</accession>
<evidence type="ECO:0000256" key="1">
    <source>
        <dbReference type="ARBA" id="ARBA00001541"/>
    </source>
</evidence>
<evidence type="ECO:0000256" key="2">
    <source>
        <dbReference type="ARBA" id="ARBA00022603"/>
    </source>
</evidence>
<dbReference type="SUPFAM" id="SSF47757">
    <property type="entry name" value="Chemotaxis receptor methyltransferase CheR, N-terminal domain"/>
    <property type="match status" value="1"/>
</dbReference>
<organism evidence="7 8">
    <name type="scientific">Microvirga terrae</name>
    <dbReference type="NCBI Taxonomy" id="2740529"/>
    <lineage>
        <taxon>Bacteria</taxon>
        <taxon>Pseudomonadati</taxon>
        <taxon>Pseudomonadota</taxon>
        <taxon>Alphaproteobacteria</taxon>
        <taxon>Hyphomicrobiales</taxon>
        <taxon>Methylobacteriaceae</taxon>
        <taxon>Microvirga</taxon>
    </lineage>
</organism>
<dbReference type="InterPro" id="IPR026024">
    <property type="entry name" value="Chemotaxis_MeTrfase_CheR"/>
</dbReference>
<dbReference type="EMBL" id="CP102845">
    <property type="protein sequence ID" value="UVF17587.1"/>
    <property type="molecule type" value="Genomic_DNA"/>
</dbReference>
<dbReference type="Pfam" id="PF01739">
    <property type="entry name" value="CheR"/>
    <property type="match status" value="1"/>
</dbReference>
<protein>
    <recommendedName>
        <fullName evidence="5">Chemotaxis protein methyltransferase</fullName>
        <ecNumber evidence="5">2.1.1.80</ecNumber>
    </recommendedName>
</protein>
<keyword evidence="4 5" id="KW-0949">S-adenosyl-L-methionine</keyword>
<dbReference type="InterPro" id="IPR029063">
    <property type="entry name" value="SAM-dependent_MTases_sf"/>
</dbReference>
<reference evidence="7" key="1">
    <citation type="submission" date="2022-08" db="EMBL/GenBank/DDBJ databases">
        <title>Microvirga terrae sp. nov., isolated from soil.</title>
        <authorList>
            <person name="Kim K.H."/>
            <person name="Seo Y.L."/>
            <person name="Kim J.M."/>
            <person name="Lee J.K."/>
            <person name="Han D.M."/>
            <person name="Jeon C.O."/>
        </authorList>
    </citation>
    <scope>NUCLEOTIDE SEQUENCE</scope>
    <source>
        <strain evidence="7">R24</strain>
    </source>
</reference>
<dbReference type="PROSITE" id="PS50123">
    <property type="entry name" value="CHER"/>
    <property type="match status" value="1"/>
</dbReference>
<dbReference type="PANTHER" id="PTHR24422:SF10">
    <property type="entry name" value="CHEMOTAXIS PROTEIN METHYLTRANSFERASE 2"/>
    <property type="match status" value="1"/>
</dbReference>
<dbReference type="Pfam" id="PF03705">
    <property type="entry name" value="CheR_N"/>
    <property type="match status" value="1"/>
</dbReference>
<dbReference type="InterPro" id="IPR000780">
    <property type="entry name" value="CheR_MeTrfase"/>
</dbReference>
<sequence>MSKSSPNSSAASGKASEISLSSDEIRRLCEFLYRRTGMTFGESKRYYIERRVADRMSAAEMRTFPAYFSYLQTSESEVEHLINIFTVNETYFYREEHQLHCLGRSLLPDIVRNRKPGDLVRIWSVPCSTGEEPYSVAIWLLENWPMVDAYHIEIVGSDIDTEALLKAQEGVYGERALSRLPSHVIDRYFEPPRDDQRRLIRDLRESVKFTSVNLVDDASVAAQGRFDVVFCRNVLIYFDDGSRERTANNLYDALNPGGYLCLGHTESMSRISKRFRLRRFEDAIVYQRPEGS</sequence>
<evidence type="ECO:0000256" key="3">
    <source>
        <dbReference type="ARBA" id="ARBA00022679"/>
    </source>
</evidence>
<dbReference type="Proteomes" id="UP001017257">
    <property type="component" value="Chromosome"/>
</dbReference>
<dbReference type="Gene3D" id="1.10.155.10">
    <property type="entry name" value="Chemotaxis receptor methyltransferase CheR, N-terminal domain"/>
    <property type="match status" value="1"/>
</dbReference>
<comment type="function">
    <text evidence="5">Methylation of the membrane-bound methyl-accepting chemotaxis proteins (MCP) to form gamma-glutamyl methyl ester residues in MCP.</text>
</comment>
<feature type="domain" description="CheR-type methyltransferase" evidence="6">
    <location>
        <begin position="13"/>
        <end position="281"/>
    </location>
</feature>
<dbReference type="SUPFAM" id="SSF53335">
    <property type="entry name" value="S-adenosyl-L-methionine-dependent methyltransferases"/>
    <property type="match status" value="1"/>
</dbReference>
<dbReference type="PRINTS" id="PR00996">
    <property type="entry name" value="CHERMTFRASE"/>
</dbReference>
<dbReference type="InterPro" id="IPR022642">
    <property type="entry name" value="CheR_C"/>
</dbReference>
<evidence type="ECO:0000313" key="7">
    <source>
        <dbReference type="EMBL" id="UVF17587.1"/>
    </source>
</evidence>
<evidence type="ECO:0000256" key="4">
    <source>
        <dbReference type="ARBA" id="ARBA00022691"/>
    </source>
</evidence>
<dbReference type="RefSeq" id="WP_173945601.1">
    <property type="nucleotide sequence ID" value="NZ_CP102845.1"/>
</dbReference>
<dbReference type="CDD" id="cd02440">
    <property type="entry name" value="AdoMet_MTases"/>
    <property type="match status" value="1"/>
</dbReference>
<dbReference type="InterPro" id="IPR022641">
    <property type="entry name" value="CheR_N"/>
</dbReference>
<dbReference type="PIRSF" id="PIRSF000410">
    <property type="entry name" value="CheR"/>
    <property type="match status" value="1"/>
</dbReference>
<evidence type="ECO:0000256" key="5">
    <source>
        <dbReference type="PIRNR" id="PIRNR000410"/>
    </source>
</evidence>
<name>A0ABY5RP52_9HYPH</name>
<dbReference type="SMART" id="SM00138">
    <property type="entry name" value="MeTrc"/>
    <property type="match status" value="1"/>
</dbReference>
<dbReference type="EC" id="2.1.1.80" evidence="5"/>
<dbReference type="InterPro" id="IPR050903">
    <property type="entry name" value="Bact_Chemotaxis_MeTrfase"/>
</dbReference>
<keyword evidence="3 5" id="KW-0808">Transferase</keyword>
<keyword evidence="8" id="KW-1185">Reference proteome</keyword>
<evidence type="ECO:0000313" key="8">
    <source>
        <dbReference type="Proteomes" id="UP001017257"/>
    </source>
</evidence>
<proteinExistence type="predicted"/>
<dbReference type="PANTHER" id="PTHR24422">
    <property type="entry name" value="CHEMOTAXIS PROTEIN METHYLTRANSFERASE"/>
    <property type="match status" value="1"/>
</dbReference>
<keyword evidence="2 5" id="KW-0489">Methyltransferase</keyword>
<evidence type="ECO:0000259" key="6">
    <source>
        <dbReference type="PROSITE" id="PS50123"/>
    </source>
</evidence>